<dbReference type="PROSITE" id="PS00483">
    <property type="entry name" value="DIHYDROOROTASE_2"/>
    <property type="match status" value="1"/>
</dbReference>
<dbReference type="GO" id="GO:0004151">
    <property type="term" value="F:dihydroorotase activity"/>
    <property type="evidence" value="ECO:0007669"/>
    <property type="project" value="InterPro"/>
</dbReference>
<proteinExistence type="predicted"/>
<dbReference type="InterPro" id="IPR004721">
    <property type="entry name" value="DHOdimr"/>
</dbReference>
<evidence type="ECO:0000256" key="2">
    <source>
        <dbReference type="ARBA" id="ARBA00022723"/>
    </source>
</evidence>
<dbReference type="GO" id="GO:0046872">
    <property type="term" value="F:metal ion binding"/>
    <property type="evidence" value="ECO:0007669"/>
    <property type="project" value="UniProtKB-KW"/>
</dbReference>
<feature type="non-terminal residue" evidence="6">
    <location>
        <position position="1"/>
    </location>
</feature>
<dbReference type="AlphaFoldDB" id="A0A2W5S2F4"/>
<dbReference type="SUPFAM" id="SSF51556">
    <property type="entry name" value="Metallo-dependent hydrolases"/>
    <property type="match status" value="1"/>
</dbReference>
<dbReference type="Gene3D" id="3.20.20.140">
    <property type="entry name" value="Metal-dependent hydrolases"/>
    <property type="match status" value="1"/>
</dbReference>
<comment type="caution">
    <text evidence="6">The sequence shown here is derived from an EMBL/GenBank/DDBJ whole genome shotgun (WGS) entry which is preliminary data.</text>
</comment>
<evidence type="ECO:0000313" key="7">
    <source>
        <dbReference type="Proteomes" id="UP000249135"/>
    </source>
</evidence>
<dbReference type="UniPathway" id="UPA00070">
    <property type="reaction ID" value="UER00117"/>
</dbReference>
<reference evidence="6 7" key="1">
    <citation type="submission" date="2017-08" db="EMBL/GenBank/DDBJ databases">
        <title>Infants hospitalized years apart are colonized by the same room-sourced microbial strains.</title>
        <authorList>
            <person name="Brooks B."/>
            <person name="Olm M.R."/>
            <person name="Firek B.A."/>
            <person name="Baker R."/>
            <person name="Thomas B.C."/>
            <person name="Morowitz M.J."/>
            <person name="Banfield J.F."/>
        </authorList>
    </citation>
    <scope>NUCLEOTIDE SEQUENCE [LARGE SCALE GENOMIC DNA]</scope>
    <source>
        <strain evidence="6">S2_005_003_R2_41</strain>
    </source>
</reference>
<dbReference type="InterPro" id="IPR002195">
    <property type="entry name" value="Dihydroorotase_CS"/>
</dbReference>
<protein>
    <submittedName>
        <fullName evidence="6">Dihydroorotase</fullName>
    </submittedName>
</protein>
<keyword evidence="2" id="KW-0479">Metal-binding</keyword>
<dbReference type="GO" id="GO:0005829">
    <property type="term" value="C:cytosol"/>
    <property type="evidence" value="ECO:0007669"/>
    <property type="project" value="TreeGrafter"/>
</dbReference>
<dbReference type="GO" id="GO:0006207">
    <property type="term" value="P:'de novo' pyrimidine nucleobase biosynthetic process"/>
    <property type="evidence" value="ECO:0007669"/>
    <property type="project" value="TreeGrafter"/>
</dbReference>
<evidence type="ECO:0000256" key="3">
    <source>
        <dbReference type="ARBA" id="ARBA00022801"/>
    </source>
</evidence>
<dbReference type="EMBL" id="QFPP01000163">
    <property type="protein sequence ID" value="PZQ73823.1"/>
    <property type="molecule type" value="Genomic_DNA"/>
</dbReference>
<dbReference type="GO" id="GO:0044205">
    <property type="term" value="P:'de novo' UMP biosynthetic process"/>
    <property type="evidence" value="ECO:0007669"/>
    <property type="project" value="UniProtKB-UniPathway"/>
</dbReference>
<evidence type="ECO:0000256" key="4">
    <source>
        <dbReference type="ARBA" id="ARBA00022833"/>
    </source>
</evidence>
<accession>A0A2W5S2F4</accession>
<comment type="function">
    <text evidence="1">Catalyzes the reversible cyclization of carbamoyl aspartate to dihydroorotate.</text>
</comment>
<sequence length="157" mass="16992">GDFTAATITAHHLLYNRNAIFTGGIRPHYYCLPVLKRETHRVALVEAATSGSGRFFLGTDSAPHPAVLKENALGCAGCYTALAAIELYAEAFDNAGALDKLEGFASFHGPDFYGLPRNTDTITLKREPWTVPETVPFGEATLKPLRGGETLNWKLVA</sequence>
<evidence type="ECO:0000256" key="5">
    <source>
        <dbReference type="ARBA" id="ARBA00022975"/>
    </source>
</evidence>
<organism evidence="6 7">
    <name type="scientific">Variovorax paradoxus</name>
    <dbReference type="NCBI Taxonomy" id="34073"/>
    <lineage>
        <taxon>Bacteria</taxon>
        <taxon>Pseudomonadati</taxon>
        <taxon>Pseudomonadota</taxon>
        <taxon>Betaproteobacteria</taxon>
        <taxon>Burkholderiales</taxon>
        <taxon>Comamonadaceae</taxon>
        <taxon>Variovorax</taxon>
    </lineage>
</organism>
<dbReference type="PANTHER" id="PTHR43137:SF1">
    <property type="entry name" value="DIHYDROOROTASE"/>
    <property type="match status" value="1"/>
</dbReference>
<keyword evidence="3" id="KW-0378">Hydrolase</keyword>
<gene>
    <name evidence="6" type="ORF">DI563_13825</name>
</gene>
<name>A0A2W5S2F4_VARPD</name>
<evidence type="ECO:0000256" key="1">
    <source>
        <dbReference type="ARBA" id="ARBA00002368"/>
    </source>
</evidence>
<keyword evidence="4" id="KW-0862">Zinc</keyword>
<dbReference type="InterPro" id="IPR032466">
    <property type="entry name" value="Metal_Hydrolase"/>
</dbReference>
<keyword evidence="5" id="KW-0665">Pyrimidine biosynthesis</keyword>
<evidence type="ECO:0000313" key="6">
    <source>
        <dbReference type="EMBL" id="PZQ73823.1"/>
    </source>
</evidence>
<dbReference type="Proteomes" id="UP000249135">
    <property type="component" value="Unassembled WGS sequence"/>
</dbReference>
<dbReference type="PANTHER" id="PTHR43137">
    <property type="entry name" value="DIHYDROOROTASE"/>
    <property type="match status" value="1"/>
</dbReference>